<dbReference type="AlphaFoldDB" id="A0A916QLI3"/>
<dbReference type="RefSeq" id="WP_267890000.1">
    <property type="nucleotide sequence ID" value="NZ_BMIY01000008.1"/>
</dbReference>
<name>A0A916QLI3_9GAMM</name>
<organism evidence="2 3">
    <name type="scientific">Pseudohongiella nitratireducens</name>
    <dbReference type="NCBI Taxonomy" id="1768907"/>
    <lineage>
        <taxon>Bacteria</taxon>
        <taxon>Pseudomonadati</taxon>
        <taxon>Pseudomonadota</taxon>
        <taxon>Gammaproteobacteria</taxon>
        <taxon>Pseudomonadales</taxon>
        <taxon>Pseudohongiellaceae</taxon>
        <taxon>Pseudohongiella</taxon>
    </lineage>
</organism>
<comment type="caution">
    <text evidence="2">The sequence shown here is derived from an EMBL/GenBank/DDBJ whole genome shotgun (WGS) entry which is preliminary data.</text>
</comment>
<evidence type="ECO:0000313" key="2">
    <source>
        <dbReference type="EMBL" id="GFZ76360.1"/>
    </source>
</evidence>
<protein>
    <submittedName>
        <fullName evidence="2">Uncharacterized protein</fullName>
    </submittedName>
</protein>
<accession>A0A916QLI3</accession>
<reference evidence="2" key="1">
    <citation type="journal article" date="2014" name="Int. J. Syst. Evol. Microbiol.">
        <title>Complete genome sequence of Corynebacterium casei LMG S-19264T (=DSM 44701T), isolated from a smear-ripened cheese.</title>
        <authorList>
            <consortium name="US DOE Joint Genome Institute (JGI-PGF)"/>
            <person name="Walter F."/>
            <person name="Albersmeier A."/>
            <person name="Kalinowski J."/>
            <person name="Ruckert C."/>
        </authorList>
    </citation>
    <scope>NUCLEOTIDE SEQUENCE</scope>
    <source>
        <strain evidence="2">CGMCC 1.15425</strain>
    </source>
</reference>
<evidence type="ECO:0000256" key="1">
    <source>
        <dbReference type="SAM" id="Phobius"/>
    </source>
</evidence>
<reference evidence="2" key="2">
    <citation type="submission" date="2020-09" db="EMBL/GenBank/DDBJ databases">
        <authorList>
            <person name="Sun Q."/>
            <person name="Zhou Y."/>
        </authorList>
    </citation>
    <scope>NUCLEOTIDE SEQUENCE</scope>
    <source>
        <strain evidence="2">CGMCC 1.15425</strain>
    </source>
</reference>
<gene>
    <name evidence="2" type="ORF">GCM10011403_19200</name>
</gene>
<keyword evidence="3" id="KW-1185">Reference proteome</keyword>
<feature type="transmembrane region" description="Helical" evidence="1">
    <location>
        <begin position="22"/>
        <end position="41"/>
    </location>
</feature>
<keyword evidence="1" id="KW-0812">Transmembrane</keyword>
<evidence type="ECO:0000313" key="3">
    <source>
        <dbReference type="Proteomes" id="UP000627715"/>
    </source>
</evidence>
<keyword evidence="1" id="KW-0472">Membrane</keyword>
<dbReference type="Proteomes" id="UP000627715">
    <property type="component" value="Unassembled WGS sequence"/>
</dbReference>
<sequence length="42" mass="4454">MSDQTNNSYTEAELEANSQVDAIAMLALVVIAVGMLVHFVAS</sequence>
<dbReference type="EMBL" id="BMIY01000008">
    <property type="protein sequence ID" value="GFZ76360.1"/>
    <property type="molecule type" value="Genomic_DNA"/>
</dbReference>
<keyword evidence="1" id="KW-1133">Transmembrane helix</keyword>
<proteinExistence type="predicted"/>